<dbReference type="EMBL" id="JAAIWN010000004">
    <property type="protein sequence ID" value="NEY80458.1"/>
    <property type="molecule type" value="Genomic_DNA"/>
</dbReference>
<dbReference type="SUPFAM" id="SSF55298">
    <property type="entry name" value="YjgF-like"/>
    <property type="match status" value="1"/>
</dbReference>
<organism evidence="5 6">
    <name type="scientific">Bacillus aquiflavi</name>
    <dbReference type="NCBI Taxonomy" id="2672567"/>
    <lineage>
        <taxon>Bacteria</taxon>
        <taxon>Bacillati</taxon>
        <taxon>Bacillota</taxon>
        <taxon>Bacilli</taxon>
        <taxon>Bacillales</taxon>
        <taxon>Bacillaceae</taxon>
        <taxon>Bacillus</taxon>
    </lineage>
</organism>
<dbReference type="UniPathway" id="UPA00120">
    <property type="reaction ID" value="UER00203"/>
</dbReference>
<reference evidence="4 7" key="2">
    <citation type="submission" date="2020-07" db="EMBL/GenBank/DDBJ databases">
        <authorList>
            <person name="Feng H."/>
        </authorList>
    </citation>
    <scope>NUCLEOTIDE SEQUENCE [LARGE SCALE GENOMIC DNA]</scope>
    <source>
        <strain evidence="4">S-12</strain>
        <strain evidence="7">s-12</strain>
    </source>
</reference>
<protein>
    <recommendedName>
        <fullName evidence="1 3">chorismate mutase</fullName>
        <ecNumber evidence="1 3">5.4.99.5</ecNumber>
    </recommendedName>
</protein>
<evidence type="ECO:0000313" key="5">
    <source>
        <dbReference type="EMBL" id="NEY80458.1"/>
    </source>
</evidence>
<dbReference type="AlphaFoldDB" id="A0A6B3VTC9"/>
<feature type="binding site" evidence="2">
    <location>
        <position position="6"/>
    </location>
    <ligand>
        <name>prephenate</name>
        <dbReference type="ChEBI" id="CHEBI:29934"/>
    </ligand>
</feature>
<comment type="caution">
    <text evidence="5">The sequence shown here is derived from an EMBL/GenBank/DDBJ whole genome shotgun (WGS) entry which is preliminary data.</text>
</comment>
<comment type="catalytic activity">
    <reaction evidence="3">
        <text>chorismate = prephenate</text>
        <dbReference type="Rhea" id="RHEA:13897"/>
        <dbReference type="ChEBI" id="CHEBI:29748"/>
        <dbReference type="ChEBI" id="CHEBI:29934"/>
        <dbReference type="EC" id="5.4.99.5"/>
    </reaction>
</comment>
<evidence type="ECO:0000313" key="6">
    <source>
        <dbReference type="Proteomes" id="UP000472971"/>
    </source>
</evidence>
<dbReference type="EC" id="5.4.99.5" evidence="1 3"/>
<evidence type="ECO:0000256" key="1">
    <source>
        <dbReference type="NCBIfam" id="TIGR01796"/>
    </source>
</evidence>
<dbReference type="PIRSF" id="PIRSF005965">
    <property type="entry name" value="Chor_mut_AroH"/>
    <property type="match status" value="1"/>
</dbReference>
<keyword evidence="2 3" id="KW-0057">Aromatic amino acid biosynthesis</keyword>
<dbReference type="Gene3D" id="3.30.1330.40">
    <property type="entry name" value="RutC-like"/>
    <property type="match status" value="1"/>
</dbReference>
<dbReference type="InterPro" id="IPR035959">
    <property type="entry name" value="RutC-like_sf"/>
</dbReference>
<dbReference type="GO" id="GO:0009073">
    <property type="term" value="P:aromatic amino acid family biosynthetic process"/>
    <property type="evidence" value="ECO:0007669"/>
    <property type="project" value="UniProtKB-UniRule"/>
</dbReference>
<dbReference type="GO" id="GO:0046417">
    <property type="term" value="P:chorismate metabolic process"/>
    <property type="evidence" value="ECO:0007669"/>
    <property type="project" value="TreeGrafter"/>
</dbReference>
<dbReference type="RefSeq" id="WP_163239887.1">
    <property type="nucleotide sequence ID" value="NZ_CP082780.1"/>
</dbReference>
<evidence type="ECO:0000256" key="2">
    <source>
        <dbReference type="PIRSR" id="PIRSR005965-1"/>
    </source>
</evidence>
<dbReference type="EMBL" id="JACEIO010000004">
    <property type="protein sequence ID" value="MBA4536084.1"/>
    <property type="molecule type" value="Genomic_DNA"/>
</dbReference>
<dbReference type="GO" id="GO:0004106">
    <property type="term" value="F:chorismate mutase activity"/>
    <property type="evidence" value="ECO:0007669"/>
    <property type="project" value="UniProtKB-UniRule"/>
</dbReference>
<dbReference type="PANTHER" id="PTHR21164">
    <property type="entry name" value="CHORISMATE MUTASE"/>
    <property type="match status" value="1"/>
</dbReference>
<evidence type="ECO:0000313" key="4">
    <source>
        <dbReference type="EMBL" id="MBA4536084.1"/>
    </source>
</evidence>
<keyword evidence="6" id="KW-1185">Reference proteome</keyword>
<dbReference type="InterPro" id="IPR008243">
    <property type="entry name" value="Chorismate_mutase_AroH"/>
</dbReference>
<proteinExistence type="predicted"/>
<dbReference type="GO" id="GO:0008652">
    <property type="term" value="P:amino acid biosynthetic process"/>
    <property type="evidence" value="ECO:0007669"/>
    <property type="project" value="UniProtKB-UniRule"/>
</dbReference>
<dbReference type="Proteomes" id="UP000472971">
    <property type="component" value="Unassembled WGS sequence"/>
</dbReference>
<gene>
    <name evidence="5" type="primary">aroH</name>
    <name evidence="5" type="ORF">G4D64_02740</name>
    <name evidence="4" type="ORF">H1Z61_02745</name>
</gene>
<accession>A0A6B3VTC9</accession>
<evidence type="ECO:0000256" key="3">
    <source>
        <dbReference type="PROSITE-ProRule" id="PRU00514"/>
    </source>
</evidence>
<feature type="binding site" evidence="2">
    <location>
        <position position="89"/>
    </location>
    <ligand>
        <name>prephenate</name>
        <dbReference type="ChEBI" id="CHEBI:29934"/>
    </ligand>
</feature>
<sequence length="120" mass="13640">MIRGIRGATTVNANSEKEIIHETEKLLREMIDRNQLKSEEVASVLISVTEEITATFPAKAMRKIEGWKFVPVMCVREIPVHGSLPNCIRIMMHVNTVKTQKEICHVYLENAVGLRPDLEN</sequence>
<dbReference type="Proteomes" id="UP000570010">
    <property type="component" value="Unassembled WGS sequence"/>
</dbReference>
<keyword evidence="2 3" id="KW-0028">Amino-acid biosynthesis</keyword>
<dbReference type="Pfam" id="PF07736">
    <property type="entry name" value="CM_1"/>
    <property type="match status" value="1"/>
</dbReference>
<keyword evidence="3 5" id="KW-0413">Isomerase</keyword>
<reference evidence="5 6" key="1">
    <citation type="submission" date="2020-02" db="EMBL/GenBank/DDBJ databases">
        <title>Bacillus aquiflavi sp. nov., isolated from yellow water of strong flavor Chinese baijiu in Yibin region of China.</title>
        <authorList>
            <person name="Xie J."/>
        </authorList>
    </citation>
    <scope>NUCLEOTIDE SEQUENCE [LARGE SCALE GENOMIC DNA]</scope>
    <source>
        <strain evidence="5 6">3H-10</strain>
    </source>
</reference>
<name>A0A6B3VTC9_9BACI</name>
<evidence type="ECO:0000313" key="7">
    <source>
        <dbReference type="Proteomes" id="UP000570010"/>
    </source>
</evidence>
<dbReference type="CDD" id="cd02185">
    <property type="entry name" value="AroH"/>
    <property type="match status" value="1"/>
</dbReference>
<dbReference type="NCBIfam" id="TIGR01796">
    <property type="entry name" value="CM_mono_aroH"/>
    <property type="match status" value="1"/>
</dbReference>
<dbReference type="PROSITE" id="PS51167">
    <property type="entry name" value="CHORISMATE_MUT_1"/>
    <property type="match status" value="1"/>
</dbReference>
<feature type="binding site" evidence="2">
    <location>
        <position position="107"/>
    </location>
    <ligand>
        <name>prephenate</name>
        <dbReference type="ChEBI" id="CHEBI:29934"/>
    </ligand>
</feature>
<dbReference type="PANTHER" id="PTHR21164:SF0">
    <property type="entry name" value="CHORISMATE MUTASE AROH"/>
    <property type="match status" value="1"/>
</dbReference>